<dbReference type="OrthoDB" id="9789109at2"/>
<evidence type="ECO:0000313" key="2">
    <source>
        <dbReference type="Proteomes" id="UP000027059"/>
    </source>
</evidence>
<dbReference type="Pfam" id="PF04343">
    <property type="entry name" value="DUF488"/>
    <property type="match status" value="1"/>
</dbReference>
<protein>
    <submittedName>
        <fullName evidence="1">DNA repair protein</fullName>
    </submittedName>
</protein>
<accession>A0A059XZD0</accession>
<dbReference type="HOGENOM" id="CLU_077467_0_1_0"/>
<proteinExistence type="predicted"/>
<dbReference type="AlphaFoldDB" id="A0A059XZD0"/>
<organism evidence="1 2">
    <name type="scientific">Leptospirillum ferriphilum YSK</name>
    <dbReference type="NCBI Taxonomy" id="1441628"/>
    <lineage>
        <taxon>Bacteria</taxon>
        <taxon>Pseudomonadati</taxon>
        <taxon>Nitrospirota</taxon>
        <taxon>Nitrospiria</taxon>
        <taxon>Nitrospirales</taxon>
        <taxon>Nitrospiraceae</taxon>
        <taxon>Leptospirillum</taxon>
    </lineage>
</organism>
<dbReference type="PIRSF" id="PIRSF024492">
    <property type="entry name" value="UCP024492"/>
    <property type="match status" value="1"/>
</dbReference>
<dbReference type="InterPro" id="IPR007438">
    <property type="entry name" value="DUF488"/>
</dbReference>
<reference evidence="1 2" key="2">
    <citation type="journal article" date="2015" name="Biomed. Res. Int.">
        <title>Effects of Arsenite Resistance on the Growth and Functional Gene Expression of Leptospirillum ferriphilum and Acidithiobacillus thiooxidans in Pure Culture and Coculture.</title>
        <authorList>
            <person name="Jiang H."/>
            <person name="Liang Y."/>
            <person name="Yin H."/>
            <person name="Xiao Y."/>
            <person name="Guo X."/>
            <person name="Xu Y."/>
            <person name="Hu Q."/>
            <person name="Liu H."/>
            <person name="Liu X."/>
        </authorList>
    </citation>
    <scope>NUCLEOTIDE SEQUENCE [LARGE SCALE GENOMIC DNA]</scope>
    <source>
        <strain evidence="1 2">YSK</strain>
    </source>
</reference>
<gene>
    <name evidence="1" type="ORF">Y981_07340</name>
</gene>
<dbReference type="RefSeq" id="WP_038505422.1">
    <property type="nucleotide sequence ID" value="NZ_CP007243.1"/>
</dbReference>
<dbReference type="InterPro" id="IPR014519">
    <property type="entry name" value="UCP024492"/>
</dbReference>
<dbReference type="Proteomes" id="UP000027059">
    <property type="component" value="Chromosome"/>
</dbReference>
<dbReference type="EMBL" id="CP007243">
    <property type="protein sequence ID" value="AIA30636.1"/>
    <property type="molecule type" value="Genomic_DNA"/>
</dbReference>
<keyword evidence="2" id="KW-1185">Reference proteome</keyword>
<dbReference type="KEGG" id="lfp:Y981_07340"/>
<name>A0A059XZD0_9BACT</name>
<sequence length="185" mass="20860">MTGSSSKDCGTVFTLGHGARSLEDFISILEAYEIRLLVDVRSVPRSRHNPQFNKEALPEELKKWGIKYLHVPGLGGFRQPLKDSPNAGWRNEGFRGFADYMSSGAFHQAIQELVELSQRFRLALICAETLPWRCHRSLIADALLLRGIAVDHLFKAGTLQHHQLTAWARVEGTRITYPPLADHFP</sequence>
<dbReference type="PANTHER" id="PTHR39337:SF1">
    <property type="entry name" value="BLR5642 PROTEIN"/>
    <property type="match status" value="1"/>
</dbReference>
<dbReference type="PANTHER" id="PTHR39337">
    <property type="entry name" value="BLR5642 PROTEIN"/>
    <property type="match status" value="1"/>
</dbReference>
<evidence type="ECO:0000313" key="1">
    <source>
        <dbReference type="EMBL" id="AIA30636.1"/>
    </source>
</evidence>
<reference evidence="2" key="1">
    <citation type="submission" date="2014-02" db="EMBL/GenBank/DDBJ databases">
        <title>Complete genome sequence and comparative genomic analysis of the nitrogen-fixing bacterium Leptospirillum ferriphilum YSK.</title>
        <authorList>
            <person name="Guo X."/>
            <person name="Yin H."/>
            <person name="Liang Y."/>
            <person name="Hu Q."/>
            <person name="Ma L."/>
            <person name="Xiao Y."/>
            <person name="Zhang X."/>
            <person name="Qiu G."/>
            <person name="Liu X."/>
        </authorList>
    </citation>
    <scope>NUCLEOTIDE SEQUENCE [LARGE SCALE GENOMIC DNA]</scope>
    <source>
        <strain evidence="2">YSK</strain>
    </source>
</reference>